<feature type="region of interest" description="Disordered" evidence="1">
    <location>
        <begin position="64"/>
        <end position="86"/>
    </location>
</feature>
<proteinExistence type="predicted"/>
<comment type="caution">
    <text evidence="2">The sequence shown here is derived from an EMBL/GenBank/DDBJ whole genome shotgun (WGS) entry which is preliminary data.</text>
</comment>
<dbReference type="RefSeq" id="WP_020647573.1">
    <property type="nucleotide sequence ID" value="NZ_QHHU01000020.1"/>
</dbReference>
<evidence type="ECO:0000256" key="1">
    <source>
        <dbReference type="SAM" id="MobiDB-lite"/>
    </source>
</evidence>
<organism evidence="2 3">
    <name type="scientific">Amycolatopsis balhimycina DSM 5908</name>
    <dbReference type="NCBI Taxonomy" id="1081091"/>
    <lineage>
        <taxon>Bacteria</taxon>
        <taxon>Bacillati</taxon>
        <taxon>Actinomycetota</taxon>
        <taxon>Actinomycetes</taxon>
        <taxon>Pseudonocardiales</taxon>
        <taxon>Pseudonocardiaceae</taxon>
        <taxon>Amycolatopsis</taxon>
    </lineage>
</organism>
<sequence>MTIVRLKWADTAATDLHLITGHSSPELVRLLRVDDLTGETLTPDQPLPAGATVTFTPWLRAGDDHGKPPVSHVSRSIAHLDRSARR</sequence>
<reference evidence="2 3" key="1">
    <citation type="submission" date="2018-05" db="EMBL/GenBank/DDBJ databases">
        <title>Evolution of GPA BGCs.</title>
        <authorList>
            <person name="Waglechner N."/>
            <person name="Wright G.D."/>
        </authorList>
    </citation>
    <scope>NUCLEOTIDE SEQUENCE [LARGE SCALE GENOMIC DNA]</scope>
    <source>
        <strain evidence="2 3">DSM 5908</strain>
    </source>
</reference>
<dbReference type="Proteomes" id="UP000286716">
    <property type="component" value="Unassembled WGS sequence"/>
</dbReference>
<accession>A0A428WN34</accession>
<evidence type="ECO:0000313" key="2">
    <source>
        <dbReference type="EMBL" id="RSM44430.1"/>
    </source>
</evidence>
<name>A0A428WN34_AMYBA</name>
<gene>
    <name evidence="2" type="ORF">DMA12_16515</name>
</gene>
<dbReference type="AlphaFoldDB" id="A0A428WN34"/>
<dbReference type="EMBL" id="QHHU01000020">
    <property type="protein sequence ID" value="RSM44430.1"/>
    <property type="molecule type" value="Genomic_DNA"/>
</dbReference>
<dbReference type="OrthoDB" id="505641at2"/>
<keyword evidence="3" id="KW-1185">Reference proteome</keyword>
<protein>
    <submittedName>
        <fullName evidence="2">Uncharacterized protein</fullName>
    </submittedName>
</protein>
<evidence type="ECO:0000313" key="3">
    <source>
        <dbReference type="Proteomes" id="UP000286716"/>
    </source>
</evidence>